<proteinExistence type="predicted"/>
<dbReference type="EMBL" id="BMFA01000001">
    <property type="protein sequence ID" value="GGB33859.1"/>
    <property type="molecule type" value="Genomic_DNA"/>
</dbReference>
<dbReference type="RefSeq" id="WP_150493628.1">
    <property type="nucleotide sequence ID" value="NZ_BMFA01000001.1"/>
</dbReference>
<evidence type="ECO:0000313" key="1">
    <source>
        <dbReference type="EMBL" id="GGB33859.1"/>
    </source>
</evidence>
<protein>
    <submittedName>
        <fullName evidence="1">Uncharacterized protein</fullName>
    </submittedName>
</protein>
<organism evidence="1 2">
    <name type="scientific">Roseibium aquae</name>
    <dbReference type="NCBI Taxonomy" id="1323746"/>
    <lineage>
        <taxon>Bacteria</taxon>
        <taxon>Pseudomonadati</taxon>
        <taxon>Pseudomonadota</taxon>
        <taxon>Alphaproteobacteria</taxon>
        <taxon>Hyphomicrobiales</taxon>
        <taxon>Stappiaceae</taxon>
        <taxon>Roseibium</taxon>
    </lineage>
</organism>
<dbReference type="AlphaFoldDB" id="A0A916T7Z5"/>
<dbReference type="OrthoDB" id="8115687at2"/>
<dbReference type="Proteomes" id="UP000605148">
    <property type="component" value="Unassembled WGS sequence"/>
</dbReference>
<accession>A0A916T7Z5</accession>
<reference evidence="1" key="2">
    <citation type="submission" date="2020-09" db="EMBL/GenBank/DDBJ databases">
        <authorList>
            <person name="Sun Q."/>
            <person name="Zhou Y."/>
        </authorList>
    </citation>
    <scope>NUCLEOTIDE SEQUENCE</scope>
    <source>
        <strain evidence="1">CGMCC 1.12426</strain>
    </source>
</reference>
<name>A0A916T7Z5_9HYPH</name>
<sequence>MKSGHRAKHTGRLDGWRDRLEYRLLVAITFVLCLVMVSATRSIAALKGKPVSETGQSLVAEAWSAAHAIAGYAFLA</sequence>
<keyword evidence="2" id="KW-1185">Reference proteome</keyword>
<comment type="caution">
    <text evidence="1">The sequence shown here is derived from an EMBL/GenBank/DDBJ whole genome shotgun (WGS) entry which is preliminary data.</text>
</comment>
<evidence type="ECO:0000313" key="2">
    <source>
        <dbReference type="Proteomes" id="UP000605148"/>
    </source>
</evidence>
<reference evidence="1" key="1">
    <citation type="journal article" date="2014" name="Int. J. Syst. Evol. Microbiol.">
        <title>Complete genome sequence of Corynebacterium casei LMG S-19264T (=DSM 44701T), isolated from a smear-ripened cheese.</title>
        <authorList>
            <consortium name="US DOE Joint Genome Institute (JGI-PGF)"/>
            <person name="Walter F."/>
            <person name="Albersmeier A."/>
            <person name="Kalinowski J."/>
            <person name="Ruckert C."/>
        </authorList>
    </citation>
    <scope>NUCLEOTIDE SEQUENCE</scope>
    <source>
        <strain evidence="1">CGMCC 1.12426</strain>
    </source>
</reference>
<gene>
    <name evidence="1" type="ORF">GCM10011316_02430</name>
</gene>